<organism evidence="9 10">
    <name type="scientific">Trichomalopsis sarcophagae</name>
    <dbReference type="NCBI Taxonomy" id="543379"/>
    <lineage>
        <taxon>Eukaryota</taxon>
        <taxon>Metazoa</taxon>
        <taxon>Ecdysozoa</taxon>
        <taxon>Arthropoda</taxon>
        <taxon>Hexapoda</taxon>
        <taxon>Insecta</taxon>
        <taxon>Pterygota</taxon>
        <taxon>Neoptera</taxon>
        <taxon>Endopterygota</taxon>
        <taxon>Hymenoptera</taxon>
        <taxon>Apocrita</taxon>
        <taxon>Proctotrupomorpha</taxon>
        <taxon>Chalcidoidea</taxon>
        <taxon>Pteromalidae</taxon>
        <taxon>Pteromalinae</taxon>
        <taxon>Trichomalopsis</taxon>
    </lineage>
</organism>
<feature type="region of interest" description="Disordered" evidence="7">
    <location>
        <begin position="701"/>
        <end position="729"/>
    </location>
</feature>
<reference evidence="9 10" key="1">
    <citation type="journal article" date="2017" name="Curr. Biol.">
        <title>The Evolution of Venom by Co-option of Single-Copy Genes.</title>
        <authorList>
            <person name="Martinson E.O."/>
            <person name="Mrinalini"/>
            <person name="Kelkar Y.D."/>
            <person name="Chang C.H."/>
            <person name="Werren J.H."/>
        </authorList>
    </citation>
    <scope>NUCLEOTIDE SEQUENCE [LARGE SCALE GENOMIC DNA]</scope>
    <source>
        <strain evidence="9 10">Alberta</strain>
        <tissue evidence="9">Whole body</tissue>
    </source>
</reference>
<evidence type="ECO:0000313" key="9">
    <source>
        <dbReference type="EMBL" id="OXU30624.1"/>
    </source>
</evidence>
<feature type="repeat" description="TPR" evidence="6">
    <location>
        <begin position="468"/>
        <end position="501"/>
    </location>
</feature>
<dbReference type="GO" id="GO:2000766">
    <property type="term" value="P:negative regulation of cytoplasmic translation"/>
    <property type="evidence" value="ECO:0007669"/>
    <property type="project" value="TreeGrafter"/>
</dbReference>
<dbReference type="SUPFAM" id="SSF81901">
    <property type="entry name" value="HCP-like"/>
    <property type="match status" value="1"/>
</dbReference>
<dbReference type="Pfam" id="PF00515">
    <property type="entry name" value="TPR_1"/>
    <property type="match status" value="1"/>
</dbReference>
<keyword evidence="4 5" id="KW-0694">RNA-binding</keyword>
<dbReference type="InterPro" id="IPR011990">
    <property type="entry name" value="TPR-like_helical_dom_sf"/>
</dbReference>
<dbReference type="SMART" id="SM00028">
    <property type="entry name" value="TPR"/>
    <property type="match status" value="6"/>
</dbReference>
<dbReference type="InterPro" id="IPR032296">
    <property type="entry name" value="CEBP_ZZ"/>
</dbReference>
<dbReference type="FunFam" id="3.30.70.330:FF:000086">
    <property type="entry name" value="Putative Cytoplasmic polyadenylation element-binding protein 1"/>
    <property type="match status" value="1"/>
</dbReference>
<feature type="domain" description="RRM" evidence="8">
    <location>
        <begin position="1028"/>
        <end position="1115"/>
    </location>
</feature>
<feature type="compositionally biased region" description="Low complexity" evidence="7">
    <location>
        <begin position="641"/>
        <end position="650"/>
    </location>
</feature>
<dbReference type="Gene3D" id="4.10.640.40">
    <property type="entry name" value="Cytoplasmic polyadenylation element-binding protein, ZZ domain"/>
    <property type="match status" value="1"/>
</dbReference>
<feature type="compositionally biased region" description="Basic and acidic residues" evidence="7">
    <location>
        <begin position="662"/>
        <end position="682"/>
    </location>
</feature>
<feature type="repeat" description="TPR" evidence="6">
    <location>
        <begin position="502"/>
        <end position="535"/>
    </location>
</feature>
<dbReference type="GO" id="GO:0043022">
    <property type="term" value="F:ribosome binding"/>
    <property type="evidence" value="ECO:0007669"/>
    <property type="project" value="TreeGrafter"/>
</dbReference>
<dbReference type="SUPFAM" id="SSF48452">
    <property type="entry name" value="TPR-like"/>
    <property type="match status" value="1"/>
</dbReference>
<dbReference type="OrthoDB" id="10006270at2759"/>
<feature type="region of interest" description="Disordered" evidence="7">
    <location>
        <begin position="560"/>
        <end position="591"/>
    </location>
</feature>
<dbReference type="GO" id="GO:0043005">
    <property type="term" value="C:neuron projection"/>
    <property type="evidence" value="ECO:0007669"/>
    <property type="project" value="TreeGrafter"/>
</dbReference>
<dbReference type="Pfam" id="PF13181">
    <property type="entry name" value="TPR_8"/>
    <property type="match status" value="1"/>
</dbReference>
<dbReference type="InterPro" id="IPR012677">
    <property type="entry name" value="Nucleotide-bd_a/b_plait_sf"/>
</dbReference>
<dbReference type="FunFam" id="3.30.70.330:FF:000054">
    <property type="entry name" value="Cytoplasmic polyadenylation element-binding protein 1"/>
    <property type="match status" value="1"/>
</dbReference>
<accession>A0A232FIN7</accession>
<dbReference type="EMBL" id="NNAY01000140">
    <property type="protein sequence ID" value="OXU30624.1"/>
    <property type="molecule type" value="Genomic_DNA"/>
</dbReference>
<dbReference type="InterPro" id="IPR034819">
    <property type="entry name" value="CPEB"/>
</dbReference>
<dbReference type="GO" id="GO:0008135">
    <property type="term" value="F:translation factor activity, RNA binding"/>
    <property type="evidence" value="ECO:0007669"/>
    <property type="project" value="TreeGrafter"/>
</dbReference>
<keyword evidence="2" id="KW-0677">Repeat</keyword>
<dbReference type="Proteomes" id="UP000215335">
    <property type="component" value="Unassembled WGS sequence"/>
</dbReference>
<keyword evidence="3" id="KW-0810">Translation regulation</keyword>
<feature type="region of interest" description="Disordered" evidence="7">
    <location>
        <begin position="640"/>
        <end position="682"/>
    </location>
</feature>
<comment type="caution">
    <text evidence="9">The sequence shown here is derived from an EMBL/GenBank/DDBJ whole genome shotgun (WGS) entry which is preliminary data.</text>
</comment>
<feature type="compositionally biased region" description="Polar residues" evidence="7">
    <location>
        <begin position="578"/>
        <end position="591"/>
    </location>
</feature>
<evidence type="ECO:0000256" key="5">
    <source>
        <dbReference type="PROSITE-ProRule" id="PRU00176"/>
    </source>
</evidence>
<dbReference type="SMART" id="SM00360">
    <property type="entry name" value="RRM"/>
    <property type="match status" value="2"/>
</dbReference>
<gene>
    <name evidence="9" type="ORF">TSAR_003638</name>
</gene>
<dbReference type="InterPro" id="IPR000504">
    <property type="entry name" value="RRM_dom"/>
</dbReference>
<dbReference type="CDD" id="cd12723">
    <property type="entry name" value="RRM1_CPEB1"/>
    <property type="match status" value="1"/>
</dbReference>
<evidence type="ECO:0000256" key="4">
    <source>
        <dbReference type="ARBA" id="ARBA00022884"/>
    </source>
</evidence>
<dbReference type="Pfam" id="PF16366">
    <property type="entry name" value="CEBP_ZZ"/>
    <property type="match status" value="1"/>
</dbReference>
<dbReference type="InterPro" id="IPR019734">
    <property type="entry name" value="TPR_rpt"/>
</dbReference>
<feature type="compositionally biased region" description="Polar residues" evidence="7">
    <location>
        <begin position="719"/>
        <end position="728"/>
    </location>
</feature>
<dbReference type="GO" id="GO:0000900">
    <property type="term" value="F:mRNA regulatory element binding translation repressor activity"/>
    <property type="evidence" value="ECO:0007669"/>
    <property type="project" value="TreeGrafter"/>
</dbReference>
<dbReference type="PROSITE" id="PS50005">
    <property type="entry name" value="TPR"/>
    <property type="match status" value="2"/>
</dbReference>
<evidence type="ECO:0000256" key="6">
    <source>
        <dbReference type="PROSITE-ProRule" id="PRU00339"/>
    </source>
</evidence>
<dbReference type="Pfam" id="PF12895">
    <property type="entry name" value="ANAPC3"/>
    <property type="match status" value="1"/>
</dbReference>
<dbReference type="InterPro" id="IPR038446">
    <property type="entry name" value="CEBP_ZZ_sf"/>
</dbReference>
<evidence type="ECO:0000256" key="7">
    <source>
        <dbReference type="SAM" id="MobiDB-lite"/>
    </source>
</evidence>
<dbReference type="CDD" id="cd12725">
    <property type="entry name" value="RRM2_CPEB1"/>
    <property type="match status" value="1"/>
</dbReference>
<dbReference type="STRING" id="543379.A0A232FIN7"/>
<dbReference type="PANTHER" id="PTHR12566:SF9">
    <property type="entry name" value="CYTOPLASMIC POLYADENYLATION ELEMENT-BINDING PROTEIN 1"/>
    <property type="match status" value="1"/>
</dbReference>
<proteinExistence type="inferred from homology"/>
<dbReference type="GO" id="GO:0045202">
    <property type="term" value="C:synapse"/>
    <property type="evidence" value="ECO:0007669"/>
    <property type="project" value="TreeGrafter"/>
</dbReference>
<keyword evidence="10" id="KW-1185">Reference proteome</keyword>
<dbReference type="PANTHER" id="PTHR12566">
    <property type="entry name" value="CYTOPLASMIC POLYADENYLATION ELEMENT BINDING PROTEIN CPEB"/>
    <property type="match status" value="1"/>
</dbReference>
<feature type="region of interest" description="Disordered" evidence="7">
    <location>
        <begin position="876"/>
        <end position="895"/>
    </location>
</feature>
<name>A0A232FIN7_9HYME</name>
<protein>
    <recommendedName>
        <fullName evidence="8">RRM domain-containing protein</fullName>
    </recommendedName>
</protein>
<dbReference type="Pfam" id="PF16367">
    <property type="entry name" value="RRM_7"/>
    <property type="match status" value="1"/>
</dbReference>
<evidence type="ECO:0000259" key="8">
    <source>
        <dbReference type="PROSITE" id="PS50102"/>
    </source>
</evidence>
<evidence type="ECO:0000256" key="2">
    <source>
        <dbReference type="ARBA" id="ARBA00022737"/>
    </source>
</evidence>
<sequence>MSNQETSTDCERMSNPFENKSIDLDSYRKLVKHYIDLHLYSAALFWADKVLSLSNDNLKDVCVLAQCMYLMKQYHRAAHLIRSRGLEEKNVMCHYLVIRSLLEAKEFTEAVQVISDFETLTDIDRSTTSFIEDHSIALDDGPKNVQSAILYVKGRVYEALDNRAVATECYKQSLNCDVYSYQAFEALVQNQMLSAAEERELLDSLPFSEQCKEADAELLKLFYESKLKKYQAPVKHHLLVSCGALVTDRLKDNLDMKVAEAERLYYNCDYHQCFSLTERILKTDPYHNGCLPVHIACLVELKKTNALFYLAHKLVDLYPDLALSWFAVGCYYYSIGKSDPARRYLAKATSLDRLFGPAWLAYGHSFAVENEHDQAMAAYFKASQLMKGCHLPLLYIGLECGLTNNLKLADKFFQQAQSIAPDDPFVIHETAVIAFYNLDFKTAEKQFKEAMKKIQNGLKDVILPNKWESLLNNLGHTCRKMKKYEEALDYHQQALVLNPLNPATYSAIGFIHALMGNTQEAIDACHRALGLRRDDTFTTTLLGFVMEQFINECPPFPDAPLDIPKYQTSESQKKADQSADNSTATEGQDQQMNKLRVNLFSAWGENSTKNEEFSINELSSELSYHYDADKSLVNEMLMESQYRQHQQQQQMETLSLAPGTPDQRDNATHQRENKLQLQQHEREQHLHQLQSINNLLLDLPTPQSPNSYAGSTKGYDLASPTSRTSNGHDITDMSITELFGLGLPRGSLMGAGQKEQVGQADYDAPAYRNYRLQVDMNGCYSNANNMKVPTSPVSVNTPASPGTPGSLYSNPYSYSSVNSSPYASSSFASSEYSKQFASSSPIRSPCYGRPIRGSTPYSDCSSPSAELPAHVFSCNGSRSNSPADSENSVNSVDGPLSNIMSHLSLNSEHRCRPPTDSNAYFRACEETYFPLNQQQQQHQHQVAAHGHPHSNHNEQHYFFGDHSIRQADRARNCCLQPPTSPVTSDLPTHLSLDRVARYHRHAAAASDANYTWSGTLPQKNQKAIGYSSKVFLGGVPWDITESTLVSTFKQFGHIRVEWPGKDQATSQPKGYVYIIFESEKQVKSLLACCTHDFSNGGSYYYKISSKRMKGKQVQVIPWAINDSNFVKSSSQKLDPEKTVFVGALHGMITATALATIMNDLFGNVIYAGIDTDKHKYPIGSARVTFSRSVSFDEAVNAAFIQVKTTKFTKKLQVDPYIEDAPCSSCYVQQGPYFCRQRSCFKYYCHTCWQWAHNNGSKNWHKPMTRGMKNKQVIGLTPTFGAKRKWSIY</sequence>
<dbReference type="Gene3D" id="3.30.70.330">
    <property type="match status" value="2"/>
</dbReference>
<evidence type="ECO:0000256" key="1">
    <source>
        <dbReference type="ARBA" id="ARBA00010347"/>
    </source>
</evidence>
<dbReference type="InterPro" id="IPR035979">
    <property type="entry name" value="RBD_domain_sf"/>
</dbReference>
<feature type="compositionally biased region" description="Polar residues" evidence="7">
    <location>
        <begin position="876"/>
        <end position="891"/>
    </location>
</feature>
<evidence type="ECO:0000256" key="3">
    <source>
        <dbReference type="ARBA" id="ARBA00022845"/>
    </source>
</evidence>
<dbReference type="GO" id="GO:0005634">
    <property type="term" value="C:nucleus"/>
    <property type="evidence" value="ECO:0007669"/>
    <property type="project" value="TreeGrafter"/>
</dbReference>
<dbReference type="Gene3D" id="1.25.40.10">
    <property type="entry name" value="Tetratricopeptide repeat domain"/>
    <property type="match status" value="1"/>
</dbReference>
<dbReference type="SUPFAM" id="SSF54928">
    <property type="entry name" value="RNA-binding domain, RBD"/>
    <property type="match status" value="1"/>
</dbReference>
<comment type="similarity">
    <text evidence="1">Belongs to the RRM CPEB family.</text>
</comment>
<dbReference type="GO" id="GO:0005737">
    <property type="term" value="C:cytoplasm"/>
    <property type="evidence" value="ECO:0007669"/>
    <property type="project" value="TreeGrafter"/>
</dbReference>
<dbReference type="InterPro" id="IPR034977">
    <property type="entry name" value="CPEB1_RRM1"/>
</dbReference>
<keyword evidence="6" id="KW-0802">TPR repeat</keyword>
<dbReference type="PROSITE" id="PS50102">
    <property type="entry name" value="RRM"/>
    <property type="match status" value="1"/>
</dbReference>
<dbReference type="GO" id="GO:0003730">
    <property type="term" value="F:mRNA 3'-UTR binding"/>
    <property type="evidence" value="ECO:0007669"/>
    <property type="project" value="InterPro"/>
</dbReference>
<evidence type="ECO:0000313" key="10">
    <source>
        <dbReference type="Proteomes" id="UP000215335"/>
    </source>
</evidence>